<evidence type="ECO:0000256" key="1">
    <source>
        <dbReference type="ARBA" id="ARBA00022737"/>
    </source>
</evidence>
<accession>K3WPJ4</accession>
<dbReference type="Gene3D" id="1.25.40.20">
    <property type="entry name" value="Ankyrin repeat-containing domain"/>
    <property type="match status" value="2"/>
</dbReference>
<evidence type="ECO:0000256" key="3">
    <source>
        <dbReference type="PROSITE-ProRule" id="PRU00023"/>
    </source>
</evidence>
<dbReference type="HOGENOM" id="CLU_951512_0_0_1"/>
<dbReference type="STRING" id="431595.K3WPJ4"/>
<feature type="repeat" description="ANK" evidence="3">
    <location>
        <begin position="154"/>
        <end position="177"/>
    </location>
</feature>
<name>K3WPJ4_GLOUD</name>
<dbReference type="PROSITE" id="PS50297">
    <property type="entry name" value="ANK_REP_REGION"/>
    <property type="match status" value="2"/>
</dbReference>
<evidence type="ECO:0000313" key="5">
    <source>
        <dbReference type="Proteomes" id="UP000019132"/>
    </source>
</evidence>
<evidence type="ECO:0000256" key="2">
    <source>
        <dbReference type="ARBA" id="ARBA00023043"/>
    </source>
</evidence>
<dbReference type="EMBL" id="GL376560">
    <property type="status" value="NOT_ANNOTATED_CDS"/>
    <property type="molecule type" value="Genomic_DNA"/>
</dbReference>
<dbReference type="SMART" id="SM00248">
    <property type="entry name" value="ANK"/>
    <property type="match status" value="3"/>
</dbReference>
<reference evidence="5" key="1">
    <citation type="journal article" date="2010" name="Genome Biol.">
        <title>Genome sequence of the necrotrophic plant pathogen Pythium ultimum reveals original pathogenicity mechanisms and effector repertoire.</title>
        <authorList>
            <person name="Levesque C.A."/>
            <person name="Brouwer H."/>
            <person name="Cano L."/>
            <person name="Hamilton J.P."/>
            <person name="Holt C."/>
            <person name="Huitema E."/>
            <person name="Raffaele S."/>
            <person name="Robideau G.P."/>
            <person name="Thines M."/>
            <person name="Win J."/>
            <person name="Zerillo M.M."/>
            <person name="Beakes G.W."/>
            <person name="Boore J.L."/>
            <person name="Busam D."/>
            <person name="Dumas B."/>
            <person name="Ferriera S."/>
            <person name="Fuerstenberg S.I."/>
            <person name="Gachon C.M."/>
            <person name="Gaulin E."/>
            <person name="Govers F."/>
            <person name="Grenville-Briggs L."/>
            <person name="Horner N."/>
            <person name="Hostetler J."/>
            <person name="Jiang R.H."/>
            <person name="Johnson J."/>
            <person name="Krajaejun T."/>
            <person name="Lin H."/>
            <person name="Meijer H.J."/>
            <person name="Moore B."/>
            <person name="Morris P."/>
            <person name="Phuntmart V."/>
            <person name="Puiu D."/>
            <person name="Shetty J."/>
            <person name="Stajich J.E."/>
            <person name="Tripathy S."/>
            <person name="Wawra S."/>
            <person name="van West P."/>
            <person name="Whitty B.R."/>
            <person name="Coutinho P.M."/>
            <person name="Henrissat B."/>
            <person name="Martin F."/>
            <person name="Thomas P.D."/>
            <person name="Tyler B.M."/>
            <person name="De Vries R.P."/>
            <person name="Kamoun S."/>
            <person name="Yandell M."/>
            <person name="Tisserat N."/>
            <person name="Buell C.R."/>
        </authorList>
    </citation>
    <scope>NUCLEOTIDE SEQUENCE</scope>
    <source>
        <strain evidence="5">DAOM:BR144</strain>
    </source>
</reference>
<reference evidence="5" key="2">
    <citation type="submission" date="2010-04" db="EMBL/GenBank/DDBJ databases">
        <authorList>
            <person name="Buell R."/>
            <person name="Hamilton J."/>
            <person name="Hostetler J."/>
        </authorList>
    </citation>
    <scope>NUCLEOTIDE SEQUENCE [LARGE SCALE GENOMIC DNA]</scope>
    <source>
        <strain evidence="5">DAOM:BR144</strain>
    </source>
</reference>
<dbReference type="EnsemblProtists" id="PYU1_T006886">
    <property type="protein sequence ID" value="PYU1_T006886"/>
    <property type="gene ID" value="PYU1_G006872"/>
</dbReference>
<dbReference type="Pfam" id="PF12796">
    <property type="entry name" value="Ank_2"/>
    <property type="match status" value="2"/>
</dbReference>
<dbReference type="PANTHER" id="PTHR24171">
    <property type="entry name" value="ANKYRIN REPEAT DOMAIN-CONTAINING PROTEIN 39-RELATED"/>
    <property type="match status" value="1"/>
</dbReference>
<dbReference type="PANTHER" id="PTHR24171:SF8">
    <property type="entry name" value="BRCA1-ASSOCIATED RING DOMAIN PROTEIN 1"/>
    <property type="match status" value="1"/>
</dbReference>
<sequence length="277" mass="31803">MFLSTFNARKDAETASNSGAELEAFLAKEELEKEAKKRRKKAADEDEEPKLFMELGWAAQKKRGTKEPVLRQVEGDSVKQRLRAYRGSIFFHIHSKLDHNGYLLHQLRLNKQDPNGKDEKGRTALHYACRYGAETVVRTLVYEEATIDDPDLEMRWTPLHYAVMGGHERIVERLLEKAPVRRITINRKDACGEDHVSIAKLLLRKKAFIDETDEDGWSALHYAAINDSALAAEVLVQYDINLKARTYTTNETALEMAERLKCHLVAILLYEVTYRKS</sequence>
<protein>
    <submittedName>
        <fullName evidence="4">Uncharacterized protein</fullName>
    </submittedName>
</protein>
<dbReference type="OMA" id="KTIRFHI"/>
<dbReference type="AlphaFoldDB" id="K3WPJ4"/>
<dbReference type="GO" id="GO:0004842">
    <property type="term" value="F:ubiquitin-protein transferase activity"/>
    <property type="evidence" value="ECO:0007669"/>
    <property type="project" value="TreeGrafter"/>
</dbReference>
<keyword evidence="2 3" id="KW-0040">ANK repeat</keyword>
<feature type="repeat" description="ANK" evidence="3">
    <location>
        <begin position="215"/>
        <end position="247"/>
    </location>
</feature>
<proteinExistence type="predicted"/>
<dbReference type="eggNOG" id="KOG0504">
    <property type="taxonomic scope" value="Eukaryota"/>
</dbReference>
<keyword evidence="5" id="KW-1185">Reference proteome</keyword>
<dbReference type="SUPFAM" id="SSF48403">
    <property type="entry name" value="Ankyrin repeat"/>
    <property type="match status" value="1"/>
</dbReference>
<dbReference type="InParanoid" id="K3WPJ4"/>
<dbReference type="GO" id="GO:0085020">
    <property type="term" value="P:protein K6-linked ubiquitination"/>
    <property type="evidence" value="ECO:0007669"/>
    <property type="project" value="TreeGrafter"/>
</dbReference>
<evidence type="ECO:0000313" key="4">
    <source>
        <dbReference type="EnsemblProtists" id="PYU1_T006886"/>
    </source>
</evidence>
<dbReference type="InterPro" id="IPR002110">
    <property type="entry name" value="Ankyrin_rpt"/>
</dbReference>
<dbReference type="InterPro" id="IPR036770">
    <property type="entry name" value="Ankyrin_rpt-contain_sf"/>
</dbReference>
<dbReference type="Proteomes" id="UP000019132">
    <property type="component" value="Unassembled WGS sequence"/>
</dbReference>
<dbReference type="VEuPathDB" id="FungiDB:PYU1_G006872"/>
<feature type="repeat" description="ANK" evidence="3">
    <location>
        <begin position="120"/>
        <end position="152"/>
    </location>
</feature>
<organism evidence="4 5">
    <name type="scientific">Globisporangium ultimum (strain ATCC 200006 / CBS 805.95 / DAOM BR144)</name>
    <name type="common">Pythium ultimum</name>
    <dbReference type="NCBI Taxonomy" id="431595"/>
    <lineage>
        <taxon>Eukaryota</taxon>
        <taxon>Sar</taxon>
        <taxon>Stramenopiles</taxon>
        <taxon>Oomycota</taxon>
        <taxon>Peronosporomycetes</taxon>
        <taxon>Pythiales</taxon>
        <taxon>Pythiaceae</taxon>
        <taxon>Globisporangium</taxon>
    </lineage>
</organism>
<keyword evidence="1" id="KW-0677">Repeat</keyword>
<dbReference type="PROSITE" id="PS50088">
    <property type="entry name" value="ANK_REPEAT"/>
    <property type="match status" value="3"/>
</dbReference>
<reference evidence="4" key="3">
    <citation type="submission" date="2015-02" db="UniProtKB">
        <authorList>
            <consortium name="EnsemblProtists"/>
        </authorList>
    </citation>
    <scope>IDENTIFICATION</scope>
    <source>
        <strain evidence="4">DAOM BR144</strain>
    </source>
</reference>